<evidence type="ECO:0000256" key="1">
    <source>
        <dbReference type="ARBA" id="ARBA00022737"/>
    </source>
</evidence>
<dbReference type="AlphaFoldDB" id="A0A7J7XMD7"/>
<dbReference type="GO" id="GO:0061512">
    <property type="term" value="P:protein localization to cilium"/>
    <property type="evidence" value="ECO:0007669"/>
    <property type="project" value="TreeGrafter"/>
</dbReference>
<gene>
    <name evidence="4" type="ORF">mRhiFer1_001399</name>
</gene>
<accession>A0A7J7XMD7</accession>
<evidence type="ECO:0000313" key="4">
    <source>
        <dbReference type="EMBL" id="KAF6350847.1"/>
    </source>
</evidence>
<proteinExistence type="predicted"/>
<dbReference type="GO" id="GO:0060271">
    <property type="term" value="P:cilium assembly"/>
    <property type="evidence" value="ECO:0007669"/>
    <property type="project" value="TreeGrafter"/>
</dbReference>
<evidence type="ECO:0000313" key="5">
    <source>
        <dbReference type="Proteomes" id="UP000585614"/>
    </source>
</evidence>
<sequence length="103" mass="12181">MAEESLPSRTQFPASAESQKPRLKKAPEFPILEKQNWLIHLHYIRKDYEACKAVIKEQLQETQGLCEYAIYVQDFFWENIKLPLKFIMKLLNLTRKIGRSVIT</sequence>
<keyword evidence="2" id="KW-0802">TPR repeat</keyword>
<reference evidence="4 5" key="1">
    <citation type="journal article" date="2020" name="Nature">
        <title>Six reference-quality genomes reveal evolution of bat adaptations.</title>
        <authorList>
            <person name="Jebb D."/>
            <person name="Huang Z."/>
            <person name="Pippel M."/>
            <person name="Hughes G.M."/>
            <person name="Lavrichenko K."/>
            <person name="Devanna P."/>
            <person name="Winkler S."/>
            <person name="Jermiin L.S."/>
            <person name="Skirmuntt E.C."/>
            <person name="Katzourakis A."/>
            <person name="Burkitt-Gray L."/>
            <person name="Ray D.A."/>
            <person name="Sullivan K.A.M."/>
            <person name="Roscito J.G."/>
            <person name="Kirilenko B.M."/>
            <person name="Davalos L.M."/>
            <person name="Corthals A.P."/>
            <person name="Power M.L."/>
            <person name="Jones G."/>
            <person name="Ransome R.D."/>
            <person name="Dechmann D.K.N."/>
            <person name="Locatelli A.G."/>
            <person name="Puechmaille S.J."/>
            <person name="Fedrigo O."/>
            <person name="Jarvis E.D."/>
            <person name="Hiller M."/>
            <person name="Vernes S.C."/>
            <person name="Myers E.W."/>
            <person name="Teeling E.C."/>
        </authorList>
    </citation>
    <scope>NUCLEOTIDE SEQUENCE [LARGE SCALE GENOMIC DNA]</scope>
    <source>
        <strain evidence="4">MRhiFer1</strain>
        <tissue evidence="4">Lung</tissue>
    </source>
</reference>
<keyword evidence="1" id="KW-0677">Repeat</keyword>
<evidence type="ECO:0000256" key="2">
    <source>
        <dbReference type="ARBA" id="ARBA00022803"/>
    </source>
</evidence>
<dbReference type="PANTHER" id="PTHR44186:SF1">
    <property type="entry name" value="BARDET-BIEDL SYNDROME 4 PROTEIN"/>
    <property type="match status" value="1"/>
</dbReference>
<feature type="compositionally biased region" description="Polar residues" evidence="3">
    <location>
        <begin position="7"/>
        <end position="18"/>
    </location>
</feature>
<evidence type="ECO:0000256" key="3">
    <source>
        <dbReference type="SAM" id="MobiDB-lite"/>
    </source>
</evidence>
<dbReference type="Proteomes" id="UP000585614">
    <property type="component" value="Unassembled WGS sequence"/>
</dbReference>
<feature type="region of interest" description="Disordered" evidence="3">
    <location>
        <begin position="1"/>
        <end position="23"/>
    </location>
</feature>
<protein>
    <submittedName>
        <fullName evidence="4">Bardet-Biedl syndrome 4</fullName>
    </submittedName>
</protein>
<comment type="caution">
    <text evidence="4">The sequence shown here is derived from an EMBL/GenBank/DDBJ whole genome shotgun (WGS) entry which is preliminary data.</text>
</comment>
<dbReference type="EMBL" id="JACAGC010000008">
    <property type="protein sequence ID" value="KAF6350847.1"/>
    <property type="molecule type" value="Genomic_DNA"/>
</dbReference>
<organism evidence="4 5">
    <name type="scientific">Rhinolophus ferrumequinum</name>
    <name type="common">Greater horseshoe bat</name>
    <dbReference type="NCBI Taxonomy" id="59479"/>
    <lineage>
        <taxon>Eukaryota</taxon>
        <taxon>Metazoa</taxon>
        <taxon>Chordata</taxon>
        <taxon>Craniata</taxon>
        <taxon>Vertebrata</taxon>
        <taxon>Euteleostomi</taxon>
        <taxon>Mammalia</taxon>
        <taxon>Eutheria</taxon>
        <taxon>Laurasiatheria</taxon>
        <taxon>Chiroptera</taxon>
        <taxon>Yinpterochiroptera</taxon>
        <taxon>Rhinolophoidea</taxon>
        <taxon>Rhinolophidae</taxon>
        <taxon>Rhinolophinae</taxon>
        <taxon>Rhinolophus</taxon>
    </lineage>
</organism>
<dbReference type="GO" id="GO:0036064">
    <property type="term" value="C:ciliary basal body"/>
    <property type="evidence" value="ECO:0007669"/>
    <property type="project" value="TreeGrafter"/>
</dbReference>
<dbReference type="PANTHER" id="PTHR44186">
    <property type="match status" value="1"/>
</dbReference>
<name>A0A7J7XMD7_RHIFE</name>